<name>A0A077WXE5_9FUNG</name>
<dbReference type="GO" id="GO:0001228">
    <property type="term" value="F:DNA-binding transcription activator activity, RNA polymerase II-specific"/>
    <property type="evidence" value="ECO:0007669"/>
    <property type="project" value="TreeGrafter"/>
</dbReference>
<evidence type="ECO:0000259" key="5">
    <source>
        <dbReference type="PROSITE" id="PS50118"/>
    </source>
</evidence>
<dbReference type="InterPro" id="IPR050140">
    <property type="entry name" value="SRY-related_HMG-box_TF-like"/>
</dbReference>
<feature type="compositionally biased region" description="Low complexity" evidence="4">
    <location>
        <begin position="436"/>
        <end position="448"/>
    </location>
</feature>
<feature type="compositionally biased region" description="Basic and acidic residues" evidence="4">
    <location>
        <begin position="46"/>
        <end position="56"/>
    </location>
</feature>
<dbReference type="GO" id="GO:0000978">
    <property type="term" value="F:RNA polymerase II cis-regulatory region sequence-specific DNA binding"/>
    <property type="evidence" value="ECO:0007669"/>
    <property type="project" value="TreeGrafter"/>
</dbReference>
<keyword evidence="2" id="KW-0804">Transcription</keyword>
<evidence type="ECO:0000256" key="4">
    <source>
        <dbReference type="SAM" id="MobiDB-lite"/>
    </source>
</evidence>
<feature type="region of interest" description="Disordered" evidence="4">
    <location>
        <begin position="219"/>
        <end position="254"/>
    </location>
</feature>
<feature type="DNA-binding region" description="HMG box" evidence="3">
    <location>
        <begin position="463"/>
        <end position="530"/>
    </location>
</feature>
<dbReference type="PANTHER" id="PTHR10270:SF161">
    <property type="entry name" value="SEX-DETERMINING REGION Y PROTEIN"/>
    <property type="match status" value="1"/>
</dbReference>
<dbReference type="InterPro" id="IPR009071">
    <property type="entry name" value="HMG_box_dom"/>
</dbReference>
<feature type="region of interest" description="Disordered" evidence="4">
    <location>
        <begin position="34"/>
        <end position="137"/>
    </location>
</feature>
<dbReference type="Gene3D" id="1.10.30.10">
    <property type="entry name" value="High mobility group box domain"/>
    <property type="match status" value="2"/>
</dbReference>
<evidence type="ECO:0000256" key="3">
    <source>
        <dbReference type="PROSITE-ProRule" id="PRU00267"/>
    </source>
</evidence>
<feature type="region of interest" description="Disordered" evidence="4">
    <location>
        <begin position="271"/>
        <end position="461"/>
    </location>
</feature>
<proteinExistence type="predicted"/>
<dbReference type="InterPro" id="IPR036910">
    <property type="entry name" value="HMG_box_dom_sf"/>
</dbReference>
<feature type="compositionally biased region" description="Low complexity" evidence="4">
    <location>
        <begin position="175"/>
        <end position="191"/>
    </location>
</feature>
<dbReference type="GO" id="GO:0030154">
    <property type="term" value="P:cell differentiation"/>
    <property type="evidence" value="ECO:0007669"/>
    <property type="project" value="TreeGrafter"/>
</dbReference>
<dbReference type="Pfam" id="PF00505">
    <property type="entry name" value="HMG_box"/>
    <property type="match status" value="2"/>
</dbReference>
<dbReference type="PANTHER" id="PTHR10270">
    <property type="entry name" value="SOX TRANSCRIPTION FACTOR"/>
    <property type="match status" value="1"/>
</dbReference>
<feature type="compositionally biased region" description="Polar residues" evidence="4">
    <location>
        <begin position="76"/>
        <end position="103"/>
    </location>
</feature>
<dbReference type="PROSITE" id="PS50118">
    <property type="entry name" value="HMG_BOX_2"/>
    <property type="match status" value="2"/>
</dbReference>
<accession>A0A077WXE5</accession>
<gene>
    <name evidence="6" type="ORF">LRAMOSA04085</name>
</gene>
<sequence length="634" mass="73949">MTTCPRCLSTDILRKSATGGECRECRARFTIQGRDSGSQTVNQSTKDGKRAMHKLNEQNTGFTSNKRSRYEDDSDTNPASNTHTPMLFSLSSRPNHGIGNNSRRLSHANGRMNDDDTLSQHNDKRHSVDQEDDLPESVMEEIRNEERSLLNQVSDEERDMLDDDDDDETEMLLSYFSKRPSTPSTSKRTSSQSAMKRHSYKADTMLDVDDEDMIDEDVSNLGINDSRTPRSDVSSMRTLRDTRYNIPTGSTAVSDNEDLYTWDLPMKKHRHGRMKKQLLSSSQQQRQRRPHYDDDSASDFQPEGYDDEDDISDTDEENVPQKRHAASRFSRNNQPTAFKRRLAYDPTELDDTEDDDIPPMKEIQRMRKKRMDAQPKKKPKPMTPDTVSVNVVDKTKRGKTKGKEKALQPKPMFSDEEDYIASDYEQSSFSYEESRQQSQTSSQAPSQSVDMHIRSSPYNVPRPGNKFNPYFLFNAAMRKKIIETDALSNKEVSQKVSQMWRELSKEEKQKYIDESNRLKDEYNRTHGRPDRNLKWPPNSFVIFSREMHPKIKKEHPDYKFSDINALVSQKWKELDEESKNVYKERSLEARQKFMEEHPEQYKAFVEKNSKKANLAKMNNKKRMMEILDWYNKHH</sequence>
<dbReference type="GO" id="GO:0005634">
    <property type="term" value="C:nucleus"/>
    <property type="evidence" value="ECO:0007669"/>
    <property type="project" value="UniProtKB-UniRule"/>
</dbReference>
<feature type="compositionally biased region" description="Polar residues" evidence="4">
    <location>
        <begin position="245"/>
        <end position="254"/>
    </location>
</feature>
<dbReference type="SMART" id="SM00398">
    <property type="entry name" value="HMG"/>
    <property type="match status" value="2"/>
</dbReference>
<feature type="compositionally biased region" description="Acidic residues" evidence="4">
    <location>
        <begin position="347"/>
        <end position="357"/>
    </location>
</feature>
<evidence type="ECO:0000256" key="2">
    <source>
        <dbReference type="ARBA" id="ARBA00023163"/>
    </source>
</evidence>
<protein>
    <recommendedName>
        <fullName evidence="5">HMG box domain-containing protein</fullName>
    </recommendedName>
</protein>
<feature type="domain" description="HMG box" evidence="5">
    <location>
        <begin position="533"/>
        <end position="602"/>
    </location>
</feature>
<feature type="compositionally biased region" description="Acidic residues" evidence="4">
    <location>
        <begin position="304"/>
        <end position="318"/>
    </location>
</feature>
<feature type="DNA-binding region" description="HMG box" evidence="3">
    <location>
        <begin position="533"/>
        <end position="602"/>
    </location>
</feature>
<dbReference type="AlphaFoldDB" id="A0A077WXE5"/>
<keyword evidence="3" id="KW-0539">Nucleus</keyword>
<feature type="domain" description="HMG box" evidence="5">
    <location>
        <begin position="463"/>
        <end position="530"/>
    </location>
</feature>
<reference evidence="6" key="1">
    <citation type="journal article" date="2014" name="Genome Announc.">
        <title>De novo whole-genome sequence and genome annotation of Lichtheimia ramosa.</title>
        <authorList>
            <person name="Linde J."/>
            <person name="Schwartze V."/>
            <person name="Binder U."/>
            <person name="Lass-Florl C."/>
            <person name="Voigt K."/>
            <person name="Horn F."/>
        </authorList>
    </citation>
    <scope>NUCLEOTIDE SEQUENCE</scope>
    <source>
        <strain evidence="6">JMRC FSU:6197</strain>
    </source>
</reference>
<keyword evidence="1 3" id="KW-0238">DNA-binding</keyword>
<feature type="compositionally biased region" description="Basic and acidic residues" evidence="4">
    <location>
        <begin position="358"/>
        <end position="375"/>
    </location>
</feature>
<dbReference type="CDD" id="cd00084">
    <property type="entry name" value="HMG-box_SF"/>
    <property type="match status" value="2"/>
</dbReference>
<feature type="region of interest" description="Disordered" evidence="4">
    <location>
        <begin position="175"/>
        <end position="199"/>
    </location>
</feature>
<evidence type="ECO:0000256" key="1">
    <source>
        <dbReference type="ARBA" id="ARBA00023125"/>
    </source>
</evidence>
<dbReference type="EMBL" id="LK023357">
    <property type="protein sequence ID" value="CDS11889.1"/>
    <property type="molecule type" value="Genomic_DNA"/>
</dbReference>
<feature type="compositionally biased region" description="Polar residues" evidence="4">
    <location>
        <begin position="34"/>
        <end position="45"/>
    </location>
</feature>
<dbReference type="SUPFAM" id="SSF47095">
    <property type="entry name" value="HMG-box"/>
    <property type="match status" value="2"/>
</dbReference>
<organism evidence="6">
    <name type="scientific">Lichtheimia ramosa</name>
    <dbReference type="NCBI Taxonomy" id="688394"/>
    <lineage>
        <taxon>Eukaryota</taxon>
        <taxon>Fungi</taxon>
        <taxon>Fungi incertae sedis</taxon>
        <taxon>Mucoromycota</taxon>
        <taxon>Mucoromycotina</taxon>
        <taxon>Mucoromycetes</taxon>
        <taxon>Mucorales</taxon>
        <taxon>Lichtheimiaceae</taxon>
        <taxon>Lichtheimia</taxon>
    </lineage>
</organism>
<feature type="compositionally biased region" description="Polar residues" evidence="4">
    <location>
        <begin position="221"/>
        <end position="237"/>
    </location>
</feature>
<evidence type="ECO:0000313" key="6">
    <source>
        <dbReference type="EMBL" id="CDS11889.1"/>
    </source>
</evidence>
<dbReference type="OrthoDB" id="2280359at2759"/>